<evidence type="ECO:0000313" key="2">
    <source>
        <dbReference type="Proteomes" id="UP000035063"/>
    </source>
</evidence>
<reference evidence="1 2" key="1">
    <citation type="submission" date="2012-02" db="EMBL/GenBank/DDBJ databases">
        <title>Complete genome sequence of Bifidobacterium bifidum JCM 1255.</title>
        <authorList>
            <person name="Toh H."/>
            <person name="Oshima K."/>
            <person name="Morita H."/>
            <person name="Hattori M."/>
        </authorList>
    </citation>
    <scope>NUCLEOTIDE SEQUENCE [LARGE SCALE GENOMIC DNA]</scope>
    <source>
        <strain evidence="1 2">JCM 1255</strain>
    </source>
</reference>
<sequence>MVGHGDVVAELARRQPVADIHGRLVADMPRVDCPKCGVVVAMVSWAEPGSRFTRDFESECAWPVSVANQKTVGGFPHIVWRTAGDIARRVAERLGTAMPSPFDGLAAIGVATMC</sequence>
<gene>
    <name evidence="1" type="ORF">BBBF_0084</name>
</gene>
<dbReference type="Proteomes" id="UP000035063">
    <property type="component" value="Chromosome"/>
</dbReference>
<name>A0ABM7EQA7_BIFBI</name>
<reference evidence="2" key="2">
    <citation type="journal article" date="2015" name="J. Biotechnol.">
        <title>Complete genome sequence of Bifidobacterium bifidum JCM 1255(T) isolated from feces of a breast-fed infant.</title>
        <authorList>
            <person name="Morita H."/>
            <person name="Toh H."/>
            <person name="Oshima K."/>
            <person name="Nakano A."/>
            <person name="Shindo C."/>
            <person name="Komiya K."/>
            <person name="Arakawa K."/>
            <person name="Suda W."/>
            <person name="Honda K."/>
            <person name="Hattori M."/>
        </authorList>
    </citation>
    <scope>NUCLEOTIDE SEQUENCE [LARGE SCALE GENOMIC DNA]</scope>
    <source>
        <strain evidence="2">JCM 1255</strain>
    </source>
</reference>
<organism evidence="1 2">
    <name type="scientific">Bifidobacterium bifidum ATCC 29521 = JCM 1255 = DSM 20456</name>
    <dbReference type="NCBI Taxonomy" id="500634"/>
    <lineage>
        <taxon>Bacteria</taxon>
        <taxon>Bacillati</taxon>
        <taxon>Actinomycetota</taxon>
        <taxon>Actinomycetes</taxon>
        <taxon>Bifidobacteriales</taxon>
        <taxon>Bifidobacteriaceae</taxon>
        <taxon>Bifidobacterium</taxon>
    </lineage>
</organism>
<proteinExistence type="predicted"/>
<keyword evidence="2" id="KW-1185">Reference proteome</keyword>
<accession>A0ABM7EQA7</accession>
<evidence type="ECO:0000313" key="1">
    <source>
        <dbReference type="EMBL" id="BAQ97291.1"/>
    </source>
</evidence>
<protein>
    <submittedName>
        <fullName evidence="1">Truncated transposase</fullName>
    </submittedName>
</protein>
<dbReference type="EMBL" id="AP012323">
    <property type="protein sequence ID" value="BAQ97291.1"/>
    <property type="molecule type" value="Genomic_DNA"/>
</dbReference>